<dbReference type="Gene3D" id="3.40.630.50">
    <property type="entry name" value="AF0625-like"/>
    <property type="match status" value="1"/>
</dbReference>
<evidence type="ECO:0000256" key="4">
    <source>
        <dbReference type="HAMAP-Rule" id="MF_00562"/>
    </source>
</evidence>
<accession>A0A1Y3GCB2</accession>
<dbReference type="InterPro" id="IPR007508">
    <property type="entry name" value="DtdA"/>
</dbReference>
<dbReference type="PANTHER" id="PTHR34667">
    <property type="entry name" value="D-AMINOACYL-TRNA DEACYLASE"/>
    <property type="match status" value="1"/>
</dbReference>
<dbReference type="GO" id="GO:0019478">
    <property type="term" value="P:D-amino acid catabolic process"/>
    <property type="evidence" value="ECO:0007669"/>
    <property type="project" value="UniProtKB-UniRule"/>
</dbReference>
<dbReference type="GO" id="GO:0008270">
    <property type="term" value="F:zinc ion binding"/>
    <property type="evidence" value="ECO:0007669"/>
    <property type="project" value="UniProtKB-UniRule"/>
</dbReference>
<comment type="function">
    <text evidence="4">D-aminoacyl-tRNA deacylase with broad substrate specificity. By recycling D-aminoacyl-tRNA to D-amino acids and free tRNA molecules, this enzyme counteracts the toxicity associated with the formation of D-aminoacyl-tRNA entities in vivo.</text>
</comment>
<dbReference type="RefSeq" id="WP_086637131.1">
    <property type="nucleotide sequence ID" value="NZ_MRZU01000003.1"/>
</dbReference>
<gene>
    <name evidence="4" type="primary">dtdA</name>
    <name evidence="5" type="ORF">AMET1_0743</name>
</gene>
<dbReference type="AlphaFoldDB" id="A0A1Y3GCB2"/>
<keyword evidence="2 4" id="KW-0378">Hydrolase</keyword>
<evidence type="ECO:0000256" key="2">
    <source>
        <dbReference type="ARBA" id="ARBA00022801"/>
    </source>
</evidence>
<dbReference type="SUPFAM" id="SSF142535">
    <property type="entry name" value="AF0625-like"/>
    <property type="match status" value="1"/>
</dbReference>
<keyword evidence="1 4" id="KW-0479">Metal-binding</keyword>
<sequence length="453" mass="51182">MTIIIYISKEDPASYNIKERLLDKTEWTVEGVFRDGEVFKNDKYLMVVGDRHIDQNGLDKELRENGIDADCIVFPSRHSSDNGDKLLSIHTPGNLGDEASVGGNPREISCSEPNRIKIALNTLKQLSKKTDYKTSLEATHHGPSNIEIPTLFIEIGSGEDEWRDPVAGEIVAETILNIRDVEKPPINGVSVGGGHYAPEQTRLLLETNIGLGHIMPDYAFDPEMLELMIKKTPGCRFIHLCGDKIDRNQVSMFEIPVYREGEIRDLEPIDPDYWDIFIQNASENSKPIYTGKKQYNKFKLVKINQKLINMAQRVDSKPKGFKDCLNSFEIIYYKRKNGTITNKFFVPSKGFKDRIEKLINCAIKTIEQEKPIEVSREDGHIQITVTEKKFNPDKAISLGIEKNKFGVLSGGRELEIEGKTITPAMVHNINKKTINVKYPPKVLDEVGPGLNLN</sequence>
<proteinExistence type="inferred from homology"/>
<keyword evidence="3 4" id="KW-0862">Zinc</keyword>
<dbReference type="Proteomes" id="UP000195137">
    <property type="component" value="Unassembled WGS sequence"/>
</dbReference>
<evidence type="ECO:0000313" key="5">
    <source>
        <dbReference type="EMBL" id="OUJ19091.1"/>
    </source>
</evidence>
<dbReference type="EC" id="3.1.1.96" evidence="4"/>
<comment type="catalytic activity">
    <reaction evidence="4">
        <text>glycyl-tRNA(Ala) + H2O = tRNA(Ala) + glycine + H(+)</text>
        <dbReference type="Rhea" id="RHEA:53744"/>
        <dbReference type="Rhea" id="RHEA-COMP:9657"/>
        <dbReference type="Rhea" id="RHEA-COMP:13640"/>
        <dbReference type="ChEBI" id="CHEBI:15377"/>
        <dbReference type="ChEBI" id="CHEBI:15378"/>
        <dbReference type="ChEBI" id="CHEBI:57305"/>
        <dbReference type="ChEBI" id="CHEBI:78442"/>
        <dbReference type="ChEBI" id="CHEBI:78522"/>
        <dbReference type="EC" id="3.1.1.96"/>
    </reaction>
</comment>
<evidence type="ECO:0000256" key="1">
    <source>
        <dbReference type="ARBA" id="ARBA00022723"/>
    </source>
</evidence>
<comment type="similarity">
    <text evidence="4">Belongs to the DtdA deacylase family.</text>
</comment>
<dbReference type="InterPro" id="IPR018033">
    <property type="entry name" value="Deacylase_DtdA_archaea"/>
</dbReference>
<comment type="caution">
    <text evidence="5">The sequence shown here is derived from an EMBL/GenBank/DDBJ whole genome shotgun (WGS) entry which is preliminary data.</text>
</comment>
<organism evidence="5 6">
    <name type="scientific">Methanonatronarchaeum thermophilum</name>
    <dbReference type="NCBI Taxonomy" id="1927129"/>
    <lineage>
        <taxon>Archaea</taxon>
        <taxon>Methanobacteriati</taxon>
        <taxon>Methanobacteriota</taxon>
        <taxon>Methanonatronarchaeia</taxon>
        <taxon>Methanonatronarchaeales</taxon>
        <taxon>Methanonatronarchaeaceae</taxon>
        <taxon>Methanonatronarchaeum</taxon>
    </lineage>
</organism>
<comment type="catalytic activity">
    <reaction evidence="4">
        <text>a D-aminoacyl-tRNA + H2O = a tRNA + a D-alpha-amino acid + H(+)</text>
        <dbReference type="Rhea" id="RHEA:13953"/>
        <dbReference type="Rhea" id="RHEA-COMP:10123"/>
        <dbReference type="Rhea" id="RHEA-COMP:10124"/>
        <dbReference type="ChEBI" id="CHEBI:15377"/>
        <dbReference type="ChEBI" id="CHEBI:15378"/>
        <dbReference type="ChEBI" id="CHEBI:59871"/>
        <dbReference type="ChEBI" id="CHEBI:78442"/>
        <dbReference type="ChEBI" id="CHEBI:79333"/>
        <dbReference type="EC" id="3.1.1.96"/>
    </reaction>
</comment>
<dbReference type="PANTHER" id="PTHR34667:SF1">
    <property type="entry name" value="D-AMINOACYL-TRNA DEACYLASE"/>
    <property type="match status" value="1"/>
</dbReference>
<dbReference type="Pfam" id="PF04414">
    <property type="entry name" value="tRNA_deacylase"/>
    <property type="match status" value="1"/>
</dbReference>
<evidence type="ECO:0000313" key="6">
    <source>
        <dbReference type="Proteomes" id="UP000195137"/>
    </source>
</evidence>
<keyword evidence="6" id="KW-1185">Reference proteome</keyword>
<name>A0A1Y3GCB2_9EURY</name>
<reference evidence="5 6" key="1">
    <citation type="submission" date="2016-12" db="EMBL/GenBank/DDBJ databases">
        <title>Discovery of methanogenic haloarchaea.</title>
        <authorList>
            <person name="Sorokin D.Y."/>
            <person name="Makarova K.S."/>
            <person name="Abbas B."/>
            <person name="Ferrer M."/>
            <person name="Golyshin P.N."/>
        </authorList>
    </citation>
    <scope>NUCLEOTIDE SEQUENCE [LARGE SCALE GENOMIC DNA]</scope>
    <source>
        <strain evidence="5">AMET1</strain>
    </source>
</reference>
<comment type="cofactor">
    <cofactor evidence="4">
        <name>Zn(2+)</name>
        <dbReference type="ChEBI" id="CHEBI:29105"/>
    </cofactor>
    <text evidence="4">Binds 2 Zn(2+) ions per subunit.</text>
</comment>
<dbReference type="Gene3D" id="3.40.50.10700">
    <property type="entry name" value="AF0625-like"/>
    <property type="match status" value="1"/>
</dbReference>
<evidence type="ECO:0000256" key="3">
    <source>
        <dbReference type="ARBA" id="ARBA00022833"/>
    </source>
</evidence>
<dbReference type="HAMAP" id="MF_00562">
    <property type="entry name" value="Deacylase_DtdA"/>
    <property type="match status" value="1"/>
</dbReference>
<dbReference type="GO" id="GO:0051499">
    <property type="term" value="F:D-aminoacyl-tRNA deacylase activity"/>
    <property type="evidence" value="ECO:0007669"/>
    <property type="project" value="UniProtKB-UniRule"/>
</dbReference>
<dbReference type="EMBL" id="MRZU01000003">
    <property type="protein sequence ID" value="OUJ19091.1"/>
    <property type="molecule type" value="Genomic_DNA"/>
</dbReference>
<dbReference type="OrthoDB" id="9863at2157"/>
<comment type="subunit">
    <text evidence="4">Monomer.</text>
</comment>
<dbReference type="GO" id="GO:0106026">
    <property type="term" value="F:Gly-tRNA(Ala) deacylase activity"/>
    <property type="evidence" value="ECO:0007669"/>
    <property type="project" value="RHEA"/>
</dbReference>
<protein>
    <recommendedName>
        <fullName evidence="4">D-aminoacyl-tRNA deacylase</fullName>
        <ecNumber evidence="4">3.1.1.96</ecNumber>
    </recommendedName>
</protein>